<dbReference type="PANTHER" id="PTHR43673:SF2">
    <property type="entry name" value="NITROREDUCTASE"/>
    <property type="match status" value="1"/>
</dbReference>
<comment type="similarity">
    <text evidence="2">Belongs to the nitroreductase family.</text>
</comment>
<dbReference type="PANTHER" id="PTHR43673">
    <property type="entry name" value="NAD(P)H NITROREDUCTASE YDGI-RELATED"/>
    <property type="match status" value="1"/>
</dbReference>
<accession>A0A9D2MY88</accession>
<evidence type="ECO:0000256" key="1">
    <source>
        <dbReference type="ARBA" id="ARBA00001917"/>
    </source>
</evidence>
<dbReference type="GO" id="GO:0016491">
    <property type="term" value="F:oxidoreductase activity"/>
    <property type="evidence" value="ECO:0007669"/>
    <property type="project" value="UniProtKB-KW"/>
</dbReference>
<organism evidence="7 8">
    <name type="scientific">Candidatus Enterocloster excrementipullorum</name>
    <dbReference type="NCBI Taxonomy" id="2838559"/>
    <lineage>
        <taxon>Bacteria</taxon>
        <taxon>Bacillati</taxon>
        <taxon>Bacillota</taxon>
        <taxon>Clostridia</taxon>
        <taxon>Lachnospirales</taxon>
        <taxon>Lachnospiraceae</taxon>
        <taxon>Enterocloster</taxon>
    </lineage>
</organism>
<dbReference type="CDD" id="cd02062">
    <property type="entry name" value="Nitro_FMN_reductase"/>
    <property type="match status" value="1"/>
</dbReference>
<dbReference type="SUPFAM" id="SSF55469">
    <property type="entry name" value="FMN-dependent nitroreductase-like"/>
    <property type="match status" value="1"/>
</dbReference>
<dbReference type="Gene3D" id="3.40.109.10">
    <property type="entry name" value="NADH Oxidase"/>
    <property type="match status" value="1"/>
</dbReference>
<comment type="caution">
    <text evidence="7">The sequence shown here is derived from an EMBL/GenBank/DDBJ whole genome shotgun (WGS) entry which is preliminary data.</text>
</comment>
<sequence length="290" mass="32272">MDYYNLAIKRESTRSFKRRPVSDKQLAELSGYFPQCARLLPEIETDIRILGAEVCSLLKGCAGYHDLMIEAPNYLVIASRPEAHYLENAGYMGEDLVLKMTELEIETCWITINDEEEAGRRLELSEGMRPAALIAFGNATTMLPSSRLDIKSVSNILIKKRSGFVAPKLAVDQAVYTENWGESAKISELPLNSGLYQAFIAACCAPSHLNLQPYRFLLDHHRAVMVTLPNELSSPSDQRLNAGIAMLHFAGVMENQHSSEKGWILGAPDEAYDIPEGAVIEGYYEIDRVG</sequence>
<dbReference type="Proteomes" id="UP000823910">
    <property type="component" value="Unassembled WGS sequence"/>
</dbReference>
<keyword evidence="3" id="KW-0285">Flavoprotein</keyword>
<reference evidence="7" key="1">
    <citation type="journal article" date="2021" name="PeerJ">
        <title>Extensive microbial diversity within the chicken gut microbiome revealed by metagenomics and culture.</title>
        <authorList>
            <person name="Gilroy R."/>
            <person name="Ravi A."/>
            <person name="Getino M."/>
            <person name="Pursley I."/>
            <person name="Horton D.L."/>
            <person name="Alikhan N.F."/>
            <person name="Baker D."/>
            <person name="Gharbi K."/>
            <person name="Hall N."/>
            <person name="Watson M."/>
            <person name="Adriaenssens E.M."/>
            <person name="Foster-Nyarko E."/>
            <person name="Jarju S."/>
            <person name="Secka A."/>
            <person name="Antonio M."/>
            <person name="Oren A."/>
            <person name="Chaudhuri R.R."/>
            <person name="La Ragione R."/>
            <person name="Hildebrand F."/>
            <person name="Pallen M.J."/>
        </authorList>
    </citation>
    <scope>NUCLEOTIDE SEQUENCE</scope>
    <source>
        <strain evidence="7">CHK180-15479</strain>
    </source>
</reference>
<evidence type="ECO:0000256" key="2">
    <source>
        <dbReference type="ARBA" id="ARBA00007118"/>
    </source>
</evidence>
<feature type="domain" description="Putative nitroreductase TM1586" evidence="6">
    <location>
        <begin position="8"/>
        <end position="249"/>
    </location>
</feature>
<evidence type="ECO:0000259" key="6">
    <source>
        <dbReference type="Pfam" id="PF14512"/>
    </source>
</evidence>
<comment type="cofactor">
    <cofactor evidence="1">
        <name>FMN</name>
        <dbReference type="ChEBI" id="CHEBI:58210"/>
    </cofactor>
</comment>
<protein>
    <recommendedName>
        <fullName evidence="6">Putative nitroreductase TM1586 domain-containing protein</fullName>
    </recommendedName>
</protein>
<evidence type="ECO:0000256" key="3">
    <source>
        <dbReference type="ARBA" id="ARBA00022630"/>
    </source>
</evidence>
<evidence type="ECO:0000256" key="4">
    <source>
        <dbReference type="ARBA" id="ARBA00022643"/>
    </source>
</evidence>
<evidence type="ECO:0000256" key="5">
    <source>
        <dbReference type="ARBA" id="ARBA00023002"/>
    </source>
</evidence>
<keyword evidence="5" id="KW-0560">Oxidoreductase</keyword>
<evidence type="ECO:0000313" key="7">
    <source>
        <dbReference type="EMBL" id="HJC04621.1"/>
    </source>
</evidence>
<name>A0A9D2MY88_9FIRM</name>
<dbReference type="InterPro" id="IPR000415">
    <property type="entry name" value="Nitroreductase-like"/>
</dbReference>
<dbReference type="AlphaFoldDB" id="A0A9D2MY88"/>
<evidence type="ECO:0000313" key="8">
    <source>
        <dbReference type="Proteomes" id="UP000823910"/>
    </source>
</evidence>
<dbReference type="Pfam" id="PF14512">
    <property type="entry name" value="TM1586_NiRdase"/>
    <property type="match status" value="1"/>
</dbReference>
<keyword evidence="4" id="KW-0288">FMN</keyword>
<gene>
    <name evidence="7" type="ORF">H9704_00405</name>
</gene>
<dbReference type="InterPro" id="IPR029478">
    <property type="entry name" value="TM1586_NiRdase"/>
</dbReference>
<dbReference type="EMBL" id="DWWT01000002">
    <property type="protein sequence ID" value="HJC04621.1"/>
    <property type="molecule type" value="Genomic_DNA"/>
</dbReference>
<reference evidence="7" key="2">
    <citation type="submission" date="2021-04" db="EMBL/GenBank/DDBJ databases">
        <authorList>
            <person name="Gilroy R."/>
        </authorList>
    </citation>
    <scope>NUCLEOTIDE SEQUENCE</scope>
    <source>
        <strain evidence="7">CHK180-15479</strain>
    </source>
</reference>
<proteinExistence type="inferred from homology"/>